<feature type="compositionally biased region" description="Basic and acidic residues" evidence="1">
    <location>
        <begin position="98"/>
        <end position="115"/>
    </location>
</feature>
<evidence type="ECO:0000313" key="3">
    <source>
        <dbReference type="Proteomes" id="UP000233551"/>
    </source>
</evidence>
<organism evidence="2 3">
    <name type="scientific">Punica granatum</name>
    <name type="common">Pomegranate</name>
    <dbReference type="NCBI Taxonomy" id="22663"/>
    <lineage>
        <taxon>Eukaryota</taxon>
        <taxon>Viridiplantae</taxon>
        <taxon>Streptophyta</taxon>
        <taxon>Embryophyta</taxon>
        <taxon>Tracheophyta</taxon>
        <taxon>Spermatophyta</taxon>
        <taxon>Magnoliopsida</taxon>
        <taxon>eudicotyledons</taxon>
        <taxon>Gunneridae</taxon>
        <taxon>Pentapetalae</taxon>
        <taxon>rosids</taxon>
        <taxon>malvids</taxon>
        <taxon>Myrtales</taxon>
        <taxon>Lythraceae</taxon>
        <taxon>Punica</taxon>
    </lineage>
</organism>
<feature type="compositionally biased region" description="Basic and acidic residues" evidence="1">
    <location>
        <begin position="37"/>
        <end position="49"/>
    </location>
</feature>
<evidence type="ECO:0000313" key="2">
    <source>
        <dbReference type="EMBL" id="PKI54815.1"/>
    </source>
</evidence>
<gene>
    <name evidence="2" type="ORF">CRG98_024766</name>
</gene>
<name>A0A2I0JEY0_PUNGR</name>
<feature type="region of interest" description="Disordered" evidence="1">
    <location>
        <begin position="98"/>
        <end position="136"/>
    </location>
</feature>
<keyword evidence="3" id="KW-1185">Reference proteome</keyword>
<dbReference type="EMBL" id="PGOL01001763">
    <property type="protein sequence ID" value="PKI54815.1"/>
    <property type="molecule type" value="Genomic_DNA"/>
</dbReference>
<feature type="compositionally biased region" description="Polar residues" evidence="1">
    <location>
        <begin position="127"/>
        <end position="136"/>
    </location>
</feature>
<dbReference type="AlphaFoldDB" id="A0A2I0JEY0"/>
<evidence type="ECO:0000256" key="1">
    <source>
        <dbReference type="SAM" id="MobiDB-lite"/>
    </source>
</evidence>
<sequence>MAYTSPGRAKRAGDNRVRGLQWAAAQSITRRSKSLKSSREKKNPSERERFPIAFPHYVDRIYSNPICPIYIIGYFPLEAIPERFQVSIEMPDIQLARSDHGPAKYSSRVDDRDSSVLELSTGAGRSGLSQGQDLTS</sequence>
<feature type="region of interest" description="Disordered" evidence="1">
    <location>
        <begin position="28"/>
        <end position="49"/>
    </location>
</feature>
<comment type="caution">
    <text evidence="2">The sequence shown here is derived from an EMBL/GenBank/DDBJ whole genome shotgun (WGS) entry which is preliminary data.</text>
</comment>
<accession>A0A2I0JEY0</accession>
<dbReference type="Proteomes" id="UP000233551">
    <property type="component" value="Unassembled WGS sequence"/>
</dbReference>
<proteinExistence type="predicted"/>
<protein>
    <submittedName>
        <fullName evidence="2">Uncharacterized protein</fullName>
    </submittedName>
</protein>
<reference evidence="2 3" key="1">
    <citation type="submission" date="2017-11" db="EMBL/GenBank/DDBJ databases">
        <title>De-novo sequencing of pomegranate (Punica granatum L.) genome.</title>
        <authorList>
            <person name="Akparov Z."/>
            <person name="Amiraslanov A."/>
            <person name="Hajiyeva S."/>
            <person name="Abbasov M."/>
            <person name="Kaur K."/>
            <person name="Hamwieh A."/>
            <person name="Solovyev V."/>
            <person name="Salamov A."/>
            <person name="Braich B."/>
            <person name="Kosarev P."/>
            <person name="Mahmoud A."/>
            <person name="Hajiyev E."/>
            <person name="Babayeva S."/>
            <person name="Izzatullayeva V."/>
            <person name="Mammadov A."/>
            <person name="Mammadov A."/>
            <person name="Sharifova S."/>
            <person name="Ojaghi J."/>
            <person name="Eynullazada K."/>
            <person name="Bayramov B."/>
            <person name="Abdulazimova A."/>
            <person name="Shahmuradov I."/>
        </authorList>
    </citation>
    <scope>NUCLEOTIDE SEQUENCE [LARGE SCALE GENOMIC DNA]</scope>
    <source>
        <strain evidence="3">cv. AG2017</strain>
        <tissue evidence="2">Leaf</tissue>
    </source>
</reference>